<dbReference type="RefSeq" id="WP_003727624.1">
    <property type="nucleotide sequence ID" value="NZ_CP030101.1"/>
</dbReference>
<dbReference type="PIRSF" id="PIRSF031601">
    <property type="entry name" value="UCP031601"/>
    <property type="match status" value="1"/>
</dbReference>
<organism evidence="1 2">
    <name type="scientific">Listeria monocytogenes</name>
    <dbReference type="NCBI Taxonomy" id="1639"/>
    <lineage>
        <taxon>Bacteria</taxon>
        <taxon>Bacillati</taxon>
        <taxon>Bacillota</taxon>
        <taxon>Bacilli</taxon>
        <taxon>Bacillales</taxon>
        <taxon>Listeriaceae</taxon>
        <taxon>Listeria</taxon>
    </lineage>
</organism>
<dbReference type="EMBL" id="AAALRN010000002">
    <property type="protein sequence ID" value="EAD1184469.1"/>
    <property type="molecule type" value="Genomic_DNA"/>
</dbReference>
<evidence type="ECO:0000313" key="1">
    <source>
        <dbReference type="EMBL" id="EAD1184469.1"/>
    </source>
</evidence>
<dbReference type="Pfam" id="PF07242">
    <property type="entry name" value="DUF1430"/>
    <property type="match status" value="1"/>
</dbReference>
<reference evidence="1 2" key="1">
    <citation type="submission" date="2018-06" db="EMBL/GenBank/DDBJ databases">
        <authorList>
            <consortium name="GenomeTrakr: Next Generation Sequencing Network for Food Pathogen Tracability"/>
        </authorList>
    </citation>
    <scope>NUCLEOTIDE SEQUENCE [LARGE SCALE GENOMIC DNA]</scope>
    <source>
        <strain evidence="1 2">FDA00008584</strain>
    </source>
</reference>
<dbReference type="NCBIfam" id="TIGR01654">
    <property type="entry name" value="bact_immun_7tm"/>
    <property type="match status" value="1"/>
</dbReference>
<sequence length="722" mass="83610">MKKFLSIIILVTLVIGNIMFFTFISNTLSRDFLFKDQTEVQFKYKDDFQVLEVNNSIKQFSEANNINIAQYTFLDERDLNIYASNPQYSPNIKLEKGDYPDKNRFLVNRESGDEKQSGVIYHPSKYWSLKVYDFGQIKNVGLSDTFYVSGLDNQDTYQAFLKEFEQYGEITTKSVDVSWWKYINIPLLMTLLLCFAILFVFTYYYLRYSKQRLLVNRIWGNSELVTLMSLFNKTIIFTLFSVLVILVVFVGIVLVRGLSAYSVEIVWKLLLFNVLWVIFILFPMYFFGLLRIQKIDQSKSDQHMQSAKQHLAINLVIKFALLCVFIGTIIASYQSLQTLNTRLANMDVWNDAKNIFKVNVGVLPENIEDDLKADRKLNDKLNAFYKEGTAKKEMFLMYSTNFTRVENDTFLYETYLNKISEINSPEGNSVEIDFNYLKLNPIKSAQGQNVENEAIINDKVLNIIVPMSKKEFEKDIKKAYLDHFYFQKVELANMYNEALNRPVLEISKDDLSINIIYAENNQDYFSYDSSAGDLRTGNITDPIAIIYTGNIDSSSIGALVTTSVYFVDKTKGDAFNAILPLINNSNAREITNVTSVYQEVSSELTALKWQIYQQSIGTIILAISSYSFMILLVLSYYRENLYKQLIYHVFGYSFWKSSKWFIISNLAVCAFAGVITFIITKELIALYFSVVILLIELCVIYFLKEKVIYKDFKAILKGEKYD</sequence>
<gene>
    <name evidence="1" type="ORF">QD52_05135</name>
</gene>
<dbReference type="AlphaFoldDB" id="A0A2Z5C423"/>
<comment type="caution">
    <text evidence="1">The sequence shown here is derived from an EMBL/GenBank/DDBJ whole genome shotgun (WGS) entry which is preliminary data.</text>
</comment>
<proteinExistence type="predicted"/>
<accession>A0A2Z5C423</accession>
<dbReference type="InterPro" id="IPR006541">
    <property type="entry name" value="Bacteriocin_ass"/>
</dbReference>
<name>A0A2Z5C423_LISMN</name>
<protein>
    <submittedName>
        <fullName evidence="1">Bacteriocin-associated integral membrane family protein</fullName>
    </submittedName>
</protein>
<evidence type="ECO:0000313" key="2">
    <source>
        <dbReference type="Proteomes" id="UP000403352"/>
    </source>
</evidence>
<dbReference type="InterPro" id="IPR016976">
    <property type="entry name" value="UCP031601"/>
</dbReference>
<dbReference type="Proteomes" id="UP000403352">
    <property type="component" value="Unassembled WGS sequence"/>
</dbReference>